<dbReference type="SMART" id="SM00100">
    <property type="entry name" value="cNMP"/>
    <property type="match status" value="1"/>
</dbReference>
<dbReference type="Gene3D" id="2.60.120.10">
    <property type="entry name" value="Jelly Rolls"/>
    <property type="match status" value="1"/>
</dbReference>
<feature type="domain" description="Cyclic nucleotide-binding" evidence="1">
    <location>
        <begin position="9"/>
        <end position="111"/>
    </location>
</feature>
<dbReference type="InterPro" id="IPR018490">
    <property type="entry name" value="cNMP-bd_dom_sf"/>
</dbReference>
<proteinExistence type="predicted"/>
<organism evidence="2 3">
    <name type="scientific">Streptomyces fuscus</name>
    <dbReference type="NCBI Taxonomy" id="3048495"/>
    <lineage>
        <taxon>Bacteria</taxon>
        <taxon>Bacillati</taxon>
        <taxon>Actinomycetota</taxon>
        <taxon>Actinomycetes</taxon>
        <taxon>Kitasatosporales</taxon>
        <taxon>Streptomycetaceae</taxon>
        <taxon>Streptomyces</taxon>
    </lineage>
</organism>
<evidence type="ECO:0000313" key="2">
    <source>
        <dbReference type="EMBL" id="MDL2074910.1"/>
    </source>
</evidence>
<dbReference type="Proteomes" id="UP001241926">
    <property type="component" value="Unassembled WGS sequence"/>
</dbReference>
<reference evidence="2 3" key="1">
    <citation type="submission" date="2023-05" db="EMBL/GenBank/DDBJ databases">
        <title>Streptomyces fuscus sp. nov., a brown-black pigment producing actinomyces isolated from dry sand of Sea duck farm.</title>
        <authorList>
            <person name="Xie J."/>
            <person name="Shen N."/>
        </authorList>
    </citation>
    <scope>NUCLEOTIDE SEQUENCE [LARGE SCALE GENOMIC DNA]</scope>
    <source>
        <strain evidence="2 3">GXMU-J15</strain>
    </source>
</reference>
<dbReference type="CDD" id="cd00038">
    <property type="entry name" value="CAP_ED"/>
    <property type="match status" value="1"/>
</dbReference>
<keyword evidence="3" id="KW-1185">Reference proteome</keyword>
<dbReference type="EMBL" id="JASJUS010000001">
    <property type="protein sequence ID" value="MDL2074910.1"/>
    <property type="molecule type" value="Genomic_DNA"/>
</dbReference>
<dbReference type="PROSITE" id="PS50042">
    <property type="entry name" value="CNMP_BINDING_3"/>
    <property type="match status" value="1"/>
</dbReference>
<dbReference type="InterPro" id="IPR000595">
    <property type="entry name" value="cNMP-bd_dom"/>
</dbReference>
<dbReference type="InterPro" id="IPR014710">
    <property type="entry name" value="RmlC-like_jellyroll"/>
</dbReference>
<evidence type="ECO:0000313" key="3">
    <source>
        <dbReference type="Proteomes" id="UP001241926"/>
    </source>
</evidence>
<accession>A0ABT7IQR5</accession>
<comment type="caution">
    <text evidence="2">The sequence shown here is derived from an EMBL/GenBank/DDBJ whole genome shotgun (WGS) entry which is preliminary data.</text>
</comment>
<dbReference type="SUPFAM" id="SSF51206">
    <property type="entry name" value="cAMP-binding domain-like"/>
    <property type="match status" value="1"/>
</dbReference>
<dbReference type="RefSeq" id="WP_285429616.1">
    <property type="nucleotide sequence ID" value="NZ_JASJUS010000001.1"/>
</dbReference>
<protein>
    <submittedName>
        <fullName evidence="2">Cyclic nucleotide-binding domain-containing protein</fullName>
    </submittedName>
</protein>
<gene>
    <name evidence="2" type="ORF">QNN03_00495</name>
</gene>
<sequence>MTTATTPRPTKTLAAEYRGRLLDVGRDVRFPADIRLFDEGGRADRFWILQSGIVSLDMRVPGHRPVETDTLGAGDLLGWSWLFPPYRWRFGAQTAGPVRALEFDAEEVRRMCAEDPAMGHAMALWAGSVATRRLQAARTRLLDLYAPYGSGSRG</sequence>
<evidence type="ECO:0000259" key="1">
    <source>
        <dbReference type="PROSITE" id="PS50042"/>
    </source>
</evidence>
<name>A0ABT7IQR5_9ACTN</name>
<dbReference type="Pfam" id="PF00027">
    <property type="entry name" value="cNMP_binding"/>
    <property type="match status" value="1"/>
</dbReference>